<gene>
    <name evidence="3" type="ORF">ENY07_12275</name>
</gene>
<dbReference type="Pfam" id="PF00535">
    <property type="entry name" value="Glycos_transf_2"/>
    <property type="match status" value="1"/>
</dbReference>
<dbReference type="EMBL" id="DTQM01000233">
    <property type="protein sequence ID" value="HGC43977.1"/>
    <property type="molecule type" value="Genomic_DNA"/>
</dbReference>
<accession>A0A8J4M7A4</accession>
<dbReference type="PANTHER" id="PTHR43646">
    <property type="entry name" value="GLYCOSYLTRANSFERASE"/>
    <property type="match status" value="1"/>
</dbReference>
<keyword evidence="1" id="KW-0472">Membrane</keyword>
<name>A0A8J4M7A4_9PROT</name>
<dbReference type="AlphaFoldDB" id="A0A8J4M7A4"/>
<comment type="caution">
    <text evidence="3">The sequence shown here is derived from an EMBL/GenBank/DDBJ whole genome shotgun (WGS) entry which is preliminary data.</text>
</comment>
<dbReference type="Gene3D" id="3.90.550.10">
    <property type="entry name" value="Spore Coat Polysaccharide Biosynthesis Protein SpsA, Chain A"/>
    <property type="match status" value="1"/>
</dbReference>
<dbReference type="InterPro" id="IPR029044">
    <property type="entry name" value="Nucleotide-diphossugar_trans"/>
</dbReference>
<proteinExistence type="predicted"/>
<dbReference type="InterPro" id="IPR017832">
    <property type="entry name" value="Glyco_trans_2_hopen-assoc_HpnB"/>
</dbReference>
<feature type="transmembrane region" description="Helical" evidence="1">
    <location>
        <begin position="299"/>
        <end position="316"/>
    </location>
</feature>
<evidence type="ECO:0000259" key="2">
    <source>
        <dbReference type="Pfam" id="PF00535"/>
    </source>
</evidence>
<dbReference type="InterPro" id="IPR001173">
    <property type="entry name" value="Glyco_trans_2-like"/>
</dbReference>
<keyword evidence="1" id="KW-0812">Transmembrane</keyword>
<feature type="domain" description="Glycosyltransferase 2-like" evidence="2">
    <location>
        <begin position="42"/>
        <end position="211"/>
    </location>
</feature>
<reference evidence="3" key="1">
    <citation type="journal article" date="2020" name="mSystems">
        <title>Genome- and Community-Level Interaction Insights into Carbon Utilization and Element Cycling Functions of Hydrothermarchaeota in Hydrothermal Sediment.</title>
        <authorList>
            <person name="Zhou Z."/>
            <person name="Liu Y."/>
            <person name="Xu W."/>
            <person name="Pan J."/>
            <person name="Luo Z.H."/>
            <person name="Li M."/>
        </authorList>
    </citation>
    <scope>NUCLEOTIDE SEQUENCE</scope>
    <source>
        <strain evidence="3">SpSt-997</strain>
    </source>
</reference>
<organism evidence="3">
    <name type="scientific">Acidicaldus sp</name>
    <dbReference type="NCBI Taxonomy" id="1872105"/>
    <lineage>
        <taxon>Bacteria</taxon>
        <taxon>Pseudomonadati</taxon>
        <taxon>Pseudomonadota</taxon>
        <taxon>Alphaproteobacteria</taxon>
        <taxon>Acetobacterales</taxon>
        <taxon>Acetobacteraceae</taxon>
        <taxon>Acidicaldus</taxon>
    </lineage>
</organism>
<keyword evidence="1" id="KW-1133">Transmembrane helix</keyword>
<dbReference type="NCBIfam" id="TIGR03469">
    <property type="entry name" value="HpnB"/>
    <property type="match status" value="1"/>
</dbReference>
<dbReference type="PANTHER" id="PTHR43646:SF3">
    <property type="entry name" value="SLR1566 PROTEIN"/>
    <property type="match status" value="1"/>
</dbReference>
<sequence>MTLLATLAALVWVYLLAFHGRFWRVGPGLPPVRPVDPPRVAVIVPARDEATVIGASLASLLAEDYPHFSVVLVDDGSTDGTGTIARGFADPRLSVFAGAPKPAGWSGKLWAVAQGVAVADAPFLLLTDADIVHEPGHLAALVAKAEAERLDLVSEMVQLRCQSLAERALVPAFVFFFQMLYPFAWVNDPLAATAAAAGGSILIRRAALERIGGIAALRGALIDDVTLARLVKRGGRIWLGHSGLALSLRPYPGFGDIWRMIARTAFVQLRHSWMLLALATLAMALVWLLPPILGVFGHGVARLLGLFGWIAAISVYQPSLRRCALSPLWALALPLIAAFYMAATIGSALDFARGKGAVWKSRAYRERAA</sequence>
<feature type="transmembrane region" description="Helical" evidence="1">
    <location>
        <begin position="328"/>
        <end position="349"/>
    </location>
</feature>
<evidence type="ECO:0000313" key="3">
    <source>
        <dbReference type="EMBL" id="HGC43977.1"/>
    </source>
</evidence>
<evidence type="ECO:0000256" key="1">
    <source>
        <dbReference type="SAM" id="Phobius"/>
    </source>
</evidence>
<dbReference type="SUPFAM" id="SSF53448">
    <property type="entry name" value="Nucleotide-diphospho-sugar transferases"/>
    <property type="match status" value="1"/>
</dbReference>
<dbReference type="CDD" id="cd06423">
    <property type="entry name" value="CESA_like"/>
    <property type="match status" value="1"/>
</dbReference>
<feature type="transmembrane region" description="Helical" evidence="1">
    <location>
        <begin position="273"/>
        <end position="293"/>
    </location>
</feature>
<protein>
    <submittedName>
        <fullName evidence="3">Glycosyltransferase</fullName>
    </submittedName>
</protein>